<keyword evidence="1" id="KW-0175">Coiled coil</keyword>
<dbReference type="OrthoDB" id="893570at2"/>
<dbReference type="Proteomes" id="UP000232883">
    <property type="component" value="Chromosome"/>
</dbReference>
<dbReference type="Pfam" id="PF07609">
    <property type="entry name" value="DUF1572"/>
    <property type="match status" value="1"/>
</dbReference>
<organism evidence="2 3">
    <name type="scientific">Spirosoma pollinicola</name>
    <dbReference type="NCBI Taxonomy" id="2057025"/>
    <lineage>
        <taxon>Bacteria</taxon>
        <taxon>Pseudomonadati</taxon>
        <taxon>Bacteroidota</taxon>
        <taxon>Cytophagia</taxon>
        <taxon>Cytophagales</taxon>
        <taxon>Cytophagaceae</taxon>
        <taxon>Spirosoma</taxon>
    </lineage>
</organism>
<proteinExistence type="predicted"/>
<dbReference type="AlphaFoldDB" id="A0A2K8Z6Y2"/>
<dbReference type="Gene3D" id="1.20.120.450">
    <property type="entry name" value="dinb family like domain"/>
    <property type="match status" value="1"/>
</dbReference>
<dbReference type="InterPro" id="IPR011466">
    <property type="entry name" value="DUF1572"/>
</dbReference>
<dbReference type="SUPFAM" id="SSF109854">
    <property type="entry name" value="DinB/YfiT-like putative metalloenzymes"/>
    <property type="match status" value="1"/>
</dbReference>
<reference evidence="2 3" key="1">
    <citation type="submission" date="2017-11" db="EMBL/GenBank/DDBJ databases">
        <title>Taxonomic description and genome sequences of Spirosoma HA7 sp. nov., isolated from pollen microhabitat of Corylus avellana.</title>
        <authorList>
            <person name="Ambika Manirajan B."/>
            <person name="Suarez C."/>
            <person name="Ratering S."/>
            <person name="Geissler-Plaum R."/>
            <person name="Cardinale M."/>
            <person name="Sylvia S."/>
        </authorList>
    </citation>
    <scope>NUCLEOTIDE SEQUENCE [LARGE SCALE GENOMIC DNA]</scope>
    <source>
        <strain evidence="2 3">HA7</strain>
    </source>
</reference>
<gene>
    <name evidence="2" type="ORF">CWM47_29380</name>
</gene>
<dbReference type="RefSeq" id="WP_100992147.1">
    <property type="nucleotide sequence ID" value="NZ_CP025096.1"/>
</dbReference>
<name>A0A2K8Z6Y2_9BACT</name>
<dbReference type="EMBL" id="CP025096">
    <property type="protein sequence ID" value="AUD05594.1"/>
    <property type="molecule type" value="Genomic_DNA"/>
</dbReference>
<evidence type="ECO:0000256" key="1">
    <source>
        <dbReference type="SAM" id="Coils"/>
    </source>
</evidence>
<sequence length="148" mass="17150">MLIQTLKTLFQRDLTRLRKEIDLYKNEAVIWQIEKGIANSAGNLCLHLVGNLNTYLGAELGNTGYIRQRELEFSSKDVPKTELLRKIDDTLIVVNTVLDHLTSHQLEAEYPQLVFEEKTSTAYFLVHLTTHLSYHLGQINYHRRLLDV</sequence>
<dbReference type="InterPro" id="IPR034660">
    <property type="entry name" value="DinB/YfiT-like"/>
</dbReference>
<dbReference type="KEGG" id="spir:CWM47_29380"/>
<protein>
    <submittedName>
        <fullName evidence="2">DinB superfamily protein</fullName>
    </submittedName>
</protein>
<accession>A0A2K8Z6Y2</accession>
<feature type="coiled-coil region" evidence="1">
    <location>
        <begin position="7"/>
        <end position="34"/>
    </location>
</feature>
<keyword evidence="3" id="KW-1185">Reference proteome</keyword>
<evidence type="ECO:0000313" key="3">
    <source>
        <dbReference type="Proteomes" id="UP000232883"/>
    </source>
</evidence>
<evidence type="ECO:0000313" key="2">
    <source>
        <dbReference type="EMBL" id="AUD05594.1"/>
    </source>
</evidence>